<reference evidence="7 8" key="1">
    <citation type="journal article" date="2020" name="Front. Microbiol.">
        <title>Design of Bacterial Strain-Specific qPCR Assays Using NGS Data and Publicly Available Resources and Its Application to Track Biocontrol Strains.</title>
        <authorList>
            <person name="Hernandez I."/>
            <person name="Sant C."/>
            <person name="Martinez R."/>
            <person name="Fernandez C."/>
        </authorList>
    </citation>
    <scope>NUCLEOTIDE SEQUENCE [LARGE SCALE GENOMIC DNA]</scope>
    <source>
        <strain evidence="7 8">B24</strain>
    </source>
</reference>
<evidence type="ECO:0000256" key="4">
    <source>
        <dbReference type="ARBA" id="ARBA00022989"/>
    </source>
</evidence>
<evidence type="ECO:0000256" key="6">
    <source>
        <dbReference type="RuleBase" id="RU363041"/>
    </source>
</evidence>
<dbReference type="PANTHER" id="PTHR43701:SF2">
    <property type="entry name" value="MEMBRANE TRANSPORTER PROTEIN YJNA-RELATED"/>
    <property type="match status" value="1"/>
</dbReference>
<evidence type="ECO:0000313" key="8">
    <source>
        <dbReference type="Proteomes" id="UP000515708"/>
    </source>
</evidence>
<name>A0A7D7WC42_9MICO</name>
<feature type="transmembrane region" description="Helical" evidence="6">
    <location>
        <begin position="76"/>
        <end position="97"/>
    </location>
</feature>
<comment type="subcellular location">
    <subcellularLocation>
        <location evidence="6">Cell membrane</location>
        <topology evidence="6">Multi-pass membrane protein</topology>
    </subcellularLocation>
    <subcellularLocation>
        <location evidence="1">Membrane</location>
        <topology evidence="1">Multi-pass membrane protein</topology>
    </subcellularLocation>
</comment>
<keyword evidence="4 6" id="KW-1133">Transmembrane helix</keyword>
<keyword evidence="6" id="KW-1003">Cell membrane</keyword>
<dbReference type="InterPro" id="IPR002781">
    <property type="entry name" value="TM_pro_TauE-like"/>
</dbReference>
<protein>
    <recommendedName>
        <fullName evidence="6">Probable membrane transporter protein</fullName>
    </recommendedName>
</protein>
<feature type="transmembrane region" description="Helical" evidence="6">
    <location>
        <begin position="176"/>
        <end position="195"/>
    </location>
</feature>
<feature type="transmembrane region" description="Helical" evidence="6">
    <location>
        <begin position="48"/>
        <end position="69"/>
    </location>
</feature>
<comment type="similarity">
    <text evidence="2 6">Belongs to the 4-toluene sulfonate uptake permease (TSUP) (TC 2.A.102) family.</text>
</comment>
<feature type="transmembrane region" description="Helical" evidence="6">
    <location>
        <begin position="12"/>
        <end position="42"/>
    </location>
</feature>
<evidence type="ECO:0000256" key="1">
    <source>
        <dbReference type="ARBA" id="ARBA00004141"/>
    </source>
</evidence>
<keyword evidence="3 6" id="KW-0812">Transmembrane</keyword>
<dbReference type="AlphaFoldDB" id="A0A7D7WC42"/>
<dbReference type="Pfam" id="PF01925">
    <property type="entry name" value="TauE"/>
    <property type="match status" value="2"/>
</dbReference>
<evidence type="ECO:0000256" key="2">
    <source>
        <dbReference type="ARBA" id="ARBA00009142"/>
    </source>
</evidence>
<sequence length="263" mass="27064">MNQTARPPLFPLILVGIAGGLLSGLFGIGGGTVIVPALALWLSMPQKLSTGTSMAAILPTAIVGAATYASQGHVDWVAALCLAAGVVVGAQIGSHLLNRLPVVAVRWAFMAFLAIVIVSLWFVVPQRSDAIDIDVVSGIALVATGLVTGVLSGLLGVGGGVVVVPVLMFFFGSSDLIAKGTSLLMMIPGSISGTIGNLRHRNVDLRAAAAVGLAACVAVPLGTALAIWIDPFWGNVAFSLYLTFILVQMLMRTLRARRAAKGE</sequence>
<keyword evidence="5 6" id="KW-0472">Membrane</keyword>
<dbReference type="Proteomes" id="UP000515708">
    <property type="component" value="Chromosome"/>
</dbReference>
<dbReference type="PANTHER" id="PTHR43701">
    <property type="entry name" value="MEMBRANE TRANSPORTER PROTEIN MJ0441-RELATED"/>
    <property type="match status" value="1"/>
</dbReference>
<organism evidence="7 8">
    <name type="scientific">Microbacterium esteraromaticum</name>
    <dbReference type="NCBI Taxonomy" id="57043"/>
    <lineage>
        <taxon>Bacteria</taxon>
        <taxon>Bacillati</taxon>
        <taxon>Actinomycetota</taxon>
        <taxon>Actinomycetes</taxon>
        <taxon>Micrococcales</taxon>
        <taxon>Microbacteriaceae</taxon>
        <taxon>Microbacterium</taxon>
    </lineage>
</organism>
<dbReference type="EMBL" id="CP043732">
    <property type="protein sequence ID" value="QMU98616.1"/>
    <property type="molecule type" value="Genomic_DNA"/>
</dbReference>
<evidence type="ECO:0000256" key="5">
    <source>
        <dbReference type="ARBA" id="ARBA00023136"/>
    </source>
</evidence>
<feature type="transmembrane region" description="Helical" evidence="6">
    <location>
        <begin position="103"/>
        <end position="124"/>
    </location>
</feature>
<accession>A0A7D7WC42</accession>
<evidence type="ECO:0000313" key="7">
    <source>
        <dbReference type="EMBL" id="QMU98616.1"/>
    </source>
</evidence>
<feature type="transmembrane region" description="Helical" evidence="6">
    <location>
        <begin position="207"/>
        <end position="229"/>
    </location>
</feature>
<dbReference type="InterPro" id="IPR051598">
    <property type="entry name" value="TSUP/Inactive_protease-like"/>
</dbReference>
<evidence type="ECO:0000256" key="3">
    <source>
        <dbReference type="ARBA" id="ARBA00022692"/>
    </source>
</evidence>
<proteinExistence type="inferred from homology"/>
<feature type="transmembrane region" description="Helical" evidence="6">
    <location>
        <begin position="235"/>
        <end position="254"/>
    </location>
</feature>
<feature type="transmembrane region" description="Helical" evidence="6">
    <location>
        <begin position="136"/>
        <end position="164"/>
    </location>
</feature>
<dbReference type="GO" id="GO:0005886">
    <property type="term" value="C:plasma membrane"/>
    <property type="evidence" value="ECO:0007669"/>
    <property type="project" value="UniProtKB-SubCell"/>
</dbReference>
<gene>
    <name evidence="7" type="ORF">FVO59_05720</name>
</gene>